<reference evidence="2 3" key="2">
    <citation type="submission" date="2018-11" db="EMBL/GenBank/DDBJ databases">
        <authorList>
            <consortium name="Pathogen Informatics"/>
        </authorList>
    </citation>
    <scope>NUCLEOTIDE SEQUENCE [LARGE SCALE GENOMIC DNA]</scope>
    <source>
        <strain evidence="2 3">NST_G2</strain>
    </source>
</reference>
<evidence type="ECO:0000256" key="1">
    <source>
        <dbReference type="SAM" id="MobiDB-lite"/>
    </source>
</evidence>
<protein>
    <submittedName>
        <fullName evidence="4">Reverse transcriptase domain-containing protein</fullName>
    </submittedName>
</protein>
<name>A0A183TLU7_SCHSO</name>
<reference evidence="4" key="1">
    <citation type="submission" date="2016-06" db="UniProtKB">
        <authorList>
            <consortium name="WormBaseParasite"/>
        </authorList>
    </citation>
    <scope>IDENTIFICATION</scope>
</reference>
<feature type="region of interest" description="Disordered" evidence="1">
    <location>
        <begin position="222"/>
        <end position="248"/>
    </location>
</feature>
<sequence>MGHQGQVPQDLNDVTIVHLYKNKWNSQLSNKHQGITLLNIVVKIFAHILLNRLNAYLEQGLLAESQCGFRRHGGTIEVIFAARQLQEKCQEMRTHLYTTFVDLTKAFDTQRCPGRCLAIQGDETSVSPLLQVSEVEKKYSVSQSRRKTSKSGFWLVISMTVPKRKKTFNIRQSLRVHPNGYLIDILRPHGRSELPSEYRCRTFSDTPTIDDHAVKATCNAIASSSLSPPPPPPPQPPPPPPPTKSVHFPALKRRGQMHFRAAEYVRDCSMDFIEKYCPK</sequence>
<dbReference type="WBParaSite" id="SSLN_0001810901-mRNA-1">
    <property type="protein sequence ID" value="SSLN_0001810901-mRNA-1"/>
    <property type="gene ID" value="SSLN_0001810901"/>
</dbReference>
<dbReference type="PANTHER" id="PTHR47027:SF26">
    <property type="entry name" value="REVERSE TRANSCRIPTASE DOMAIN-CONTAINING PROTEIN"/>
    <property type="match status" value="1"/>
</dbReference>
<evidence type="ECO:0000313" key="2">
    <source>
        <dbReference type="EMBL" id="VDM03831.1"/>
    </source>
</evidence>
<accession>A0A183TLU7</accession>
<organism evidence="4">
    <name type="scientific">Schistocephalus solidus</name>
    <name type="common">Tapeworm</name>
    <dbReference type="NCBI Taxonomy" id="70667"/>
    <lineage>
        <taxon>Eukaryota</taxon>
        <taxon>Metazoa</taxon>
        <taxon>Spiralia</taxon>
        <taxon>Lophotrochozoa</taxon>
        <taxon>Platyhelminthes</taxon>
        <taxon>Cestoda</taxon>
        <taxon>Eucestoda</taxon>
        <taxon>Diphyllobothriidea</taxon>
        <taxon>Diphyllobothriidae</taxon>
        <taxon>Schistocephalus</taxon>
    </lineage>
</organism>
<dbReference type="OrthoDB" id="10070415at2759"/>
<evidence type="ECO:0000313" key="3">
    <source>
        <dbReference type="Proteomes" id="UP000275846"/>
    </source>
</evidence>
<dbReference type="PANTHER" id="PTHR47027">
    <property type="entry name" value="REVERSE TRANSCRIPTASE DOMAIN-CONTAINING PROTEIN"/>
    <property type="match status" value="1"/>
</dbReference>
<keyword evidence="3" id="KW-1185">Reference proteome</keyword>
<gene>
    <name evidence="2" type="ORF">SSLN_LOCUS17445</name>
</gene>
<feature type="compositionally biased region" description="Pro residues" evidence="1">
    <location>
        <begin position="227"/>
        <end position="243"/>
    </location>
</feature>
<dbReference type="AlphaFoldDB" id="A0A183TLU7"/>
<proteinExistence type="predicted"/>
<dbReference type="EMBL" id="UYSU01042520">
    <property type="protein sequence ID" value="VDM03831.1"/>
    <property type="molecule type" value="Genomic_DNA"/>
</dbReference>
<evidence type="ECO:0000313" key="4">
    <source>
        <dbReference type="WBParaSite" id="SSLN_0001810901-mRNA-1"/>
    </source>
</evidence>
<dbReference type="Proteomes" id="UP000275846">
    <property type="component" value="Unassembled WGS sequence"/>
</dbReference>